<dbReference type="Proteomes" id="UP000664096">
    <property type="component" value="Unassembled WGS sequence"/>
</dbReference>
<organism evidence="3 4">
    <name type="scientific">Roseibium aggregatum</name>
    <dbReference type="NCBI Taxonomy" id="187304"/>
    <lineage>
        <taxon>Bacteria</taxon>
        <taxon>Pseudomonadati</taxon>
        <taxon>Pseudomonadota</taxon>
        <taxon>Alphaproteobacteria</taxon>
        <taxon>Hyphomicrobiales</taxon>
        <taxon>Stappiaceae</taxon>
        <taxon>Roseibium</taxon>
    </lineage>
</organism>
<dbReference type="PANTHER" id="PTHR22576">
    <property type="entry name" value="MUCOSA ASSOCIATED LYMPHOID TISSUE LYMPHOMA TRANSLOCATION PROTEIN 1/PARACASPASE"/>
    <property type="match status" value="1"/>
</dbReference>
<feature type="compositionally biased region" description="Low complexity" evidence="1">
    <location>
        <begin position="375"/>
        <end position="384"/>
    </location>
</feature>
<dbReference type="Gene3D" id="3.40.50.1460">
    <property type="match status" value="1"/>
</dbReference>
<evidence type="ECO:0000313" key="3">
    <source>
        <dbReference type="EMBL" id="MBN9669197.1"/>
    </source>
</evidence>
<sequence>MTVLTVRASAEARLALVVGNGSYTSVTPLDNPVNDATLMAQALGEAGFAVTLVTDASQQELSLAISNFGRALRAAGADATGLFYYAGHGVQSFGSNFLLPVDIDLQDAADLSLVGVPAQAVLRQMFSARNKTNIVILDACRNNPFVSVPDLSDNGLAEMKAPRGSFLAYSTAPGEIAVDGDGANSPFTKALAERIPTPGLPIEALFREVRVDVVDETGGNQTPWDTSSLTTNFQFVEAARETAEEIQMRQLWEGVQLSRDPVQILLFMRAHPDNPYMADARALLQELMASELKQDVQPAQIAEQPKPAPVPPATEERDLIEQARQAGTAEAYKTYLDAFPDGAYSELARLELQTILDGAPKTDPVSAPPPPPAPADVAAIAPSASGGRPPETVLFDSPLGLGDPEIATRSIAELITGTPRFPPIEGLPEAAWKGQTCASCHHWEKSNLCDQARTYLDGDARARALDKQHPLGGGFKEALRIWARDGCN</sequence>
<evidence type="ECO:0000256" key="1">
    <source>
        <dbReference type="SAM" id="MobiDB-lite"/>
    </source>
</evidence>
<accession>A0A939E9Q5</accession>
<dbReference type="PROSITE" id="PS50208">
    <property type="entry name" value="CASPASE_P20"/>
    <property type="match status" value="1"/>
</dbReference>
<dbReference type="GO" id="GO:0004197">
    <property type="term" value="F:cysteine-type endopeptidase activity"/>
    <property type="evidence" value="ECO:0007669"/>
    <property type="project" value="InterPro"/>
</dbReference>
<comment type="caution">
    <text evidence="3">The sequence shown here is derived from an EMBL/GenBank/DDBJ whole genome shotgun (WGS) entry which is preliminary data.</text>
</comment>
<dbReference type="GO" id="GO:0006508">
    <property type="term" value="P:proteolysis"/>
    <property type="evidence" value="ECO:0007669"/>
    <property type="project" value="InterPro"/>
</dbReference>
<dbReference type="PANTHER" id="PTHR22576:SF37">
    <property type="entry name" value="MUCOSA-ASSOCIATED LYMPHOID TISSUE LYMPHOMA TRANSLOCATION PROTEIN 1"/>
    <property type="match status" value="1"/>
</dbReference>
<feature type="region of interest" description="Disordered" evidence="1">
    <location>
        <begin position="359"/>
        <end position="390"/>
    </location>
</feature>
<proteinExistence type="predicted"/>
<dbReference type="Pfam" id="PF00656">
    <property type="entry name" value="Peptidase_C14"/>
    <property type="match status" value="1"/>
</dbReference>
<reference evidence="3" key="1">
    <citation type="submission" date="2020-12" db="EMBL/GenBank/DDBJ databases">
        <title>Oil enriched cultivation method for isolating marine PHA-producing bacteria.</title>
        <authorList>
            <person name="Zheng W."/>
            <person name="Yu S."/>
            <person name="Huang Y."/>
        </authorList>
    </citation>
    <scope>NUCLEOTIDE SEQUENCE</scope>
    <source>
        <strain evidence="3">SY-2-12</strain>
    </source>
</reference>
<dbReference type="InterPro" id="IPR029030">
    <property type="entry name" value="Caspase-like_dom_sf"/>
</dbReference>
<dbReference type="InterPro" id="IPR011600">
    <property type="entry name" value="Pept_C14_caspase"/>
</dbReference>
<evidence type="ECO:0000259" key="2">
    <source>
        <dbReference type="PROSITE" id="PS50208"/>
    </source>
</evidence>
<dbReference type="SUPFAM" id="SSF52129">
    <property type="entry name" value="Caspase-like"/>
    <property type="match status" value="1"/>
</dbReference>
<protein>
    <submittedName>
        <fullName evidence="3">Caspase family protein</fullName>
    </submittedName>
</protein>
<evidence type="ECO:0000313" key="4">
    <source>
        <dbReference type="Proteomes" id="UP000664096"/>
    </source>
</evidence>
<dbReference type="InterPro" id="IPR001309">
    <property type="entry name" value="Pept_C14_p20"/>
</dbReference>
<name>A0A939E9Q5_9HYPH</name>
<gene>
    <name evidence="3" type="ORF">JF539_02530</name>
</gene>
<dbReference type="EMBL" id="JAEKJZ010000001">
    <property type="protein sequence ID" value="MBN9669197.1"/>
    <property type="molecule type" value="Genomic_DNA"/>
</dbReference>
<dbReference type="InterPro" id="IPR052039">
    <property type="entry name" value="Caspase-related_regulators"/>
</dbReference>
<feature type="domain" description="Caspase family p20" evidence="2">
    <location>
        <begin position="11"/>
        <end position="144"/>
    </location>
</feature>
<dbReference type="AlphaFoldDB" id="A0A939E9Q5"/>